<gene>
    <name evidence="2" type="ORF">A5880_000357</name>
    <name evidence="3" type="ORF">A5880_002641</name>
</gene>
<name>A0A242C5T3_9ENTE</name>
<accession>A0A242C5T3</accession>
<sequence>MNYSYKTVVFETSLYYSLIAIMLPLVYAVTNHVSFISVLSVEWLAIVLFIYPIVLLFSGIRYGFHRIKKTSDLLK</sequence>
<dbReference type="EMBL" id="NGLE01000004">
    <property type="protein sequence ID" value="OTO05468.1"/>
    <property type="molecule type" value="Genomic_DNA"/>
</dbReference>
<feature type="transmembrane region" description="Helical" evidence="1">
    <location>
        <begin position="35"/>
        <end position="60"/>
    </location>
</feature>
<dbReference type="Proteomes" id="UP000195139">
    <property type="component" value="Unassembled WGS sequence"/>
</dbReference>
<evidence type="ECO:0000256" key="1">
    <source>
        <dbReference type="SAM" id="Phobius"/>
    </source>
</evidence>
<keyword evidence="1" id="KW-0812">Transmembrane</keyword>
<feature type="transmembrane region" description="Helical" evidence="1">
    <location>
        <begin position="12"/>
        <end position="29"/>
    </location>
</feature>
<keyword evidence="4" id="KW-1185">Reference proteome</keyword>
<reference evidence="2 4" key="2">
    <citation type="submission" date="2018-07" db="EMBL/GenBank/DDBJ databases">
        <title>The Genome Sequence of Enterococcus sp. DIV0659b.</title>
        <authorList>
            <consortium name="The Broad Institute Genomics Platform"/>
            <consortium name="The Broad Institute Genomic Center for Infectious Diseases"/>
            <person name="Earl A."/>
            <person name="Manson A."/>
            <person name="Schwartman J."/>
            <person name="Gilmore M."/>
            <person name="Abouelleil A."/>
            <person name="Cao P."/>
            <person name="Chapman S."/>
            <person name="Cusick C."/>
            <person name="Shea T."/>
            <person name="Young S."/>
            <person name="Neafsey D."/>
            <person name="Nusbaum C."/>
            <person name="Birren B."/>
        </authorList>
    </citation>
    <scope>NUCLEOTIDE SEQUENCE [LARGE SCALE GENOMIC DNA]</scope>
    <source>
        <strain evidence="2 4">4G2_DIV0659</strain>
    </source>
</reference>
<evidence type="ECO:0000313" key="4">
    <source>
        <dbReference type="Proteomes" id="UP000195139"/>
    </source>
</evidence>
<reference evidence="3" key="1">
    <citation type="submission" date="2017-05" db="EMBL/GenBank/DDBJ databases">
        <title>The Genome Sequence of Enterococcus sp. 4G2_DIV0659.</title>
        <authorList>
            <consortium name="The Broad Institute Genomics Platform"/>
            <consortium name="The Broad Institute Genomic Center for Infectious Diseases"/>
            <person name="Earl A."/>
            <person name="Manson A."/>
            <person name="Schwartman J."/>
            <person name="Gilmore M."/>
            <person name="Abouelleil A."/>
            <person name="Cao P."/>
            <person name="Chapman S."/>
            <person name="Cusick C."/>
            <person name="Shea T."/>
            <person name="Young S."/>
            <person name="Neafsey D."/>
            <person name="Nusbaum C."/>
            <person name="Birren B."/>
        </authorList>
    </citation>
    <scope>NUCLEOTIDE SEQUENCE [LARGE SCALE GENOMIC DNA]</scope>
    <source>
        <strain evidence="3">4G2_DIV0659</strain>
    </source>
</reference>
<evidence type="ECO:0000313" key="2">
    <source>
        <dbReference type="EMBL" id="MEI5992818.1"/>
    </source>
</evidence>
<dbReference type="EMBL" id="NGLE02000001">
    <property type="protein sequence ID" value="MEI5992818.1"/>
    <property type="molecule type" value="Genomic_DNA"/>
</dbReference>
<dbReference type="AlphaFoldDB" id="A0A242C5T3"/>
<keyword evidence="1" id="KW-0472">Membrane</keyword>
<evidence type="ECO:0000313" key="3">
    <source>
        <dbReference type="EMBL" id="OTO05468.1"/>
    </source>
</evidence>
<organism evidence="3">
    <name type="scientific">Candidatus Enterococcus mansonii</name>
    <dbReference type="NCBI Taxonomy" id="1834181"/>
    <lineage>
        <taxon>Bacteria</taxon>
        <taxon>Bacillati</taxon>
        <taxon>Bacillota</taxon>
        <taxon>Bacilli</taxon>
        <taxon>Lactobacillales</taxon>
        <taxon>Enterococcaceae</taxon>
        <taxon>Enterococcus</taxon>
    </lineage>
</organism>
<keyword evidence="1" id="KW-1133">Transmembrane helix</keyword>
<proteinExistence type="predicted"/>
<dbReference type="RefSeq" id="WP_086331507.1">
    <property type="nucleotide sequence ID" value="NZ_NGLE02000001.1"/>
</dbReference>
<dbReference type="OrthoDB" id="2191883at2"/>
<protein>
    <submittedName>
        <fullName evidence="3">Uncharacterized protein</fullName>
    </submittedName>
</protein>
<comment type="caution">
    <text evidence="3">The sequence shown here is derived from an EMBL/GenBank/DDBJ whole genome shotgun (WGS) entry which is preliminary data.</text>
</comment>